<dbReference type="Pfam" id="PF06616">
    <property type="entry name" value="BsuBI_PstI_RE"/>
    <property type="match status" value="1"/>
</dbReference>
<comment type="caution">
    <text evidence="3">The sequence shown here is derived from an EMBL/GenBank/DDBJ whole genome shotgun (WGS) entry which is preliminary data.</text>
</comment>
<dbReference type="GO" id="GO:0003677">
    <property type="term" value="F:DNA binding"/>
    <property type="evidence" value="ECO:0007669"/>
    <property type="project" value="InterPro"/>
</dbReference>
<evidence type="ECO:0000259" key="1">
    <source>
        <dbReference type="Pfam" id="PF06616"/>
    </source>
</evidence>
<dbReference type="OrthoDB" id="9798907at2"/>
<dbReference type="InterPro" id="IPR041963">
    <property type="entry name" value="BsuBI/PstI_C_sf"/>
</dbReference>
<keyword evidence="3" id="KW-0378">Hydrolase</keyword>
<feature type="domain" description="BsuBI/PstI restriction endonuclease HTH" evidence="2">
    <location>
        <begin position="8"/>
        <end position="154"/>
    </location>
</feature>
<keyword evidence="4" id="KW-1185">Reference proteome</keyword>
<dbReference type="AlphaFoldDB" id="A0A3B0BLR1"/>
<feature type="domain" description="BsuBI/PstI restriction endonuclease" evidence="1">
    <location>
        <begin position="166"/>
        <end position="319"/>
    </location>
</feature>
<evidence type="ECO:0000313" key="4">
    <source>
        <dbReference type="Proteomes" id="UP000270343"/>
    </source>
</evidence>
<protein>
    <submittedName>
        <fullName evidence="3">Restriction endonuclease</fullName>
    </submittedName>
</protein>
<dbReference type="Pfam" id="PF17728">
    <property type="entry name" value="BsuBI_PstI_RE_N"/>
    <property type="match status" value="1"/>
</dbReference>
<accession>A0A3B0BLR1</accession>
<gene>
    <name evidence="3" type="ORF">D7231_12115</name>
</gene>
<keyword evidence="3" id="KW-0540">Nuclease</keyword>
<dbReference type="GO" id="GO:0009307">
    <property type="term" value="P:DNA restriction-modification system"/>
    <property type="evidence" value="ECO:0007669"/>
    <property type="project" value="InterPro"/>
</dbReference>
<organism evidence="3 4">
    <name type="scientific">Streptomyces klenkii</name>
    <dbReference type="NCBI Taxonomy" id="1420899"/>
    <lineage>
        <taxon>Bacteria</taxon>
        <taxon>Bacillati</taxon>
        <taxon>Actinomycetota</taxon>
        <taxon>Actinomycetes</taxon>
        <taxon>Kitasatosporales</taxon>
        <taxon>Streptomycetaceae</taxon>
        <taxon>Streptomyces</taxon>
    </lineage>
</organism>
<keyword evidence="3" id="KW-0255">Endonuclease</keyword>
<dbReference type="Proteomes" id="UP000270343">
    <property type="component" value="Unassembled WGS sequence"/>
</dbReference>
<name>A0A3B0BLR1_9ACTN</name>
<dbReference type="GO" id="GO:0009036">
    <property type="term" value="F:type II site-specific deoxyribonuclease activity"/>
    <property type="evidence" value="ECO:0007669"/>
    <property type="project" value="InterPro"/>
</dbReference>
<dbReference type="Gene3D" id="1.10.10.1820">
    <property type="entry name" value="BsuBI/PstI restriction endonuclease-like"/>
    <property type="match status" value="1"/>
</dbReference>
<reference evidence="3 4" key="1">
    <citation type="journal article" date="2015" name="Antonie Van Leeuwenhoek">
        <title>Streptomyces klenkii sp. nov., isolated from deep marine sediment.</title>
        <authorList>
            <person name="Veyisoglu A."/>
            <person name="Sahin N."/>
        </authorList>
    </citation>
    <scope>NUCLEOTIDE SEQUENCE [LARGE SCALE GENOMIC DNA]</scope>
    <source>
        <strain evidence="3 4">KCTC 29202</strain>
    </source>
</reference>
<evidence type="ECO:0000313" key="3">
    <source>
        <dbReference type="EMBL" id="RKN74583.1"/>
    </source>
</evidence>
<dbReference type="EMBL" id="RBAM01000004">
    <property type="protein sequence ID" value="RKN74583.1"/>
    <property type="molecule type" value="Genomic_DNA"/>
</dbReference>
<dbReference type="InterPro" id="IPR009528">
    <property type="entry name" value="Restrct_endonuc_II_BsuBI_C"/>
</dbReference>
<dbReference type="InterPro" id="IPR041962">
    <property type="entry name" value="BsuBI/PstI_N_sf"/>
</dbReference>
<dbReference type="InterPro" id="IPR041454">
    <property type="entry name" value="BsuBI/PstI_N"/>
</dbReference>
<dbReference type="GO" id="GO:0000287">
    <property type="term" value="F:magnesium ion binding"/>
    <property type="evidence" value="ECO:0007669"/>
    <property type="project" value="InterPro"/>
</dbReference>
<dbReference type="Gene3D" id="3.40.1350.80">
    <property type="match status" value="1"/>
</dbReference>
<dbReference type="RefSeq" id="WP_120755267.1">
    <property type="nucleotide sequence ID" value="NZ_RBAM01000004.1"/>
</dbReference>
<proteinExistence type="predicted"/>
<sequence>MTKAQQEKKLDEAKEVLAAIGMPLKQQNTRTALVLLSMFNLGPTQEWAAVSSNTLGITECMAWMADRYPDIPKGTKDPTRYAPNSRESVRKESVHQLIDAGILVKNSDAPGRATNDKNNRYRPSDLAVKALAAYGTSAWEKSLEEFHAEWKKLTEVWAAERSVHRVPVELPDGTEVKLSPGEHSELIGAVVERFASQFTPGGTVVYLGDTGSKWIVNKPEYLAELGVVVDAHGKMPDVVIHYTERDWLVLVEAVTSTGPVNGLRVAQLKEIFAGARPGLVFVTAFQTRKKFRQFAADIAWETEVWVAEEETHMVHFNGERFLGPYDKGE</sequence>
<evidence type="ECO:0000259" key="2">
    <source>
        <dbReference type="Pfam" id="PF17728"/>
    </source>
</evidence>